<protein>
    <submittedName>
        <fullName evidence="1">Uncharacterized protein</fullName>
    </submittedName>
</protein>
<proteinExistence type="predicted"/>
<gene>
    <name evidence="1" type="ORF">M8H41_21470</name>
</gene>
<comment type="caution">
    <text evidence="1">The sequence shown here is derived from an EMBL/GenBank/DDBJ whole genome shotgun (WGS) entry which is preliminary data.</text>
</comment>
<reference evidence="1" key="1">
    <citation type="submission" date="2022-05" db="EMBL/GenBank/DDBJ databases">
        <title>Expanded diversity of anoxic marine methylotrophy in a Black Sea sulfate reducing microorganism.</title>
        <authorList>
            <person name="Fischer P.Q."/>
            <person name="Stams A.J.M."/>
            <person name="Villanueva L."/>
            <person name="Sousa D.Z."/>
        </authorList>
    </citation>
    <scope>NUCLEOTIDE SEQUENCE</scope>
    <source>
        <strain evidence="1">P130</strain>
    </source>
</reference>
<organism evidence="1 2">
    <name type="scientific">Desulfosporosinus nitroreducens</name>
    <dbReference type="NCBI Taxonomy" id="2018668"/>
    <lineage>
        <taxon>Bacteria</taxon>
        <taxon>Bacillati</taxon>
        <taxon>Bacillota</taxon>
        <taxon>Clostridia</taxon>
        <taxon>Eubacteriales</taxon>
        <taxon>Desulfitobacteriaceae</taxon>
        <taxon>Desulfosporosinus</taxon>
    </lineage>
</organism>
<evidence type="ECO:0000313" key="2">
    <source>
        <dbReference type="Proteomes" id="UP001176021"/>
    </source>
</evidence>
<keyword evidence="2" id="KW-1185">Reference proteome</keyword>
<sequence>MANKEVKFEPYNLEDYPEIENVDFPEEIYIAYAVCGNECGNKEFIVDGQTQICQYCGKLMFRTEVGKYVLEKN</sequence>
<evidence type="ECO:0000313" key="1">
    <source>
        <dbReference type="EMBL" id="MDO0825391.1"/>
    </source>
</evidence>
<dbReference type="RefSeq" id="WP_302050002.1">
    <property type="nucleotide sequence ID" value="NZ_JAMJEV010000025.1"/>
</dbReference>
<dbReference type="Proteomes" id="UP001176021">
    <property type="component" value="Unassembled WGS sequence"/>
</dbReference>
<accession>A0ABT8QZU5</accession>
<name>A0ABT8QZU5_9FIRM</name>
<dbReference type="EMBL" id="JAMJEV010000025">
    <property type="protein sequence ID" value="MDO0825391.1"/>
    <property type="molecule type" value="Genomic_DNA"/>
</dbReference>